<dbReference type="GO" id="GO:0003677">
    <property type="term" value="F:DNA binding"/>
    <property type="evidence" value="ECO:0007669"/>
    <property type="project" value="UniProtKB-KW"/>
</dbReference>
<dbReference type="PANTHER" id="PTHR21654:SF61">
    <property type="entry name" value="TRIHELIX TRANSCRIPTION FACTOR GTL2"/>
    <property type="match status" value="1"/>
</dbReference>
<feature type="compositionally biased region" description="Polar residues" evidence="7">
    <location>
        <begin position="499"/>
        <end position="513"/>
    </location>
</feature>
<dbReference type="CDD" id="cd12203">
    <property type="entry name" value="GT1"/>
    <property type="match status" value="1"/>
</dbReference>
<evidence type="ECO:0000256" key="1">
    <source>
        <dbReference type="ARBA" id="ARBA00004123"/>
    </source>
</evidence>
<dbReference type="Gene3D" id="1.10.10.60">
    <property type="entry name" value="Homeodomain-like"/>
    <property type="match status" value="2"/>
</dbReference>
<feature type="compositionally biased region" description="Basic residues" evidence="7">
    <location>
        <begin position="110"/>
        <end position="126"/>
    </location>
</feature>
<feature type="region of interest" description="Disordered" evidence="7">
    <location>
        <begin position="251"/>
        <end position="348"/>
    </location>
</feature>
<feature type="region of interest" description="Disordered" evidence="7">
    <location>
        <begin position="61"/>
        <end position="82"/>
    </location>
</feature>
<evidence type="ECO:0000256" key="6">
    <source>
        <dbReference type="ARBA" id="ARBA00023242"/>
    </source>
</evidence>
<evidence type="ECO:0000256" key="7">
    <source>
        <dbReference type="SAM" id="MobiDB-lite"/>
    </source>
</evidence>
<feature type="compositionally biased region" description="Basic and acidic residues" evidence="7">
    <location>
        <begin position="685"/>
        <end position="694"/>
    </location>
</feature>
<keyword evidence="5" id="KW-0804">Transcription</keyword>
<feature type="compositionally biased region" description="Polar residues" evidence="7">
    <location>
        <begin position="301"/>
        <end position="320"/>
    </location>
</feature>
<dbReference type="PANTHER" id="PTHR21654">
    <property type="entry name" value="FI21293P1"/>
    <property type="match status" value="1"/>
</dbReference>
<dbReference type="Pfam" id="PF13837">
    <property type="entry name" value="Myb_DNA-bind_4"/>
    <property type="match status" value="2"/>
</dbReference>
<dbReference type="Proteomes" id="UP001161247">
    <property type="component" value="Chromosome 4"/>
</dbReference>
<keyword evidence="10" id="KW-1185">Reference proteome</keyword>
<feature type="region of interest" description="Disordered" evidence="7">
    <location>
        <begin position="107"/>
        <end position="174"/>
    </location>
</feature>
<feature type="compositionally biased region" description="Low complexity" evidence="7">
    <location>
        <begin position="661"/>
        <end position="673"/>
    </location>
</feature>
<feature type="domain" description="Myb-like" evidence="8">
    <location>
        <begin position="564"/>
        <end position="629"/>
    </location>
</feature>
<gene>
    <name evidence="9" type="ORF">OLC1_LOCUS11918</name>
</gene>
<dbReference type="GO" id="GO:0006355">
    <property type="term" value="P:regulation of DNA-templated transcription"/>
    <property type="evidence" value="ECO:0007669"/>
    <property type="project" value="UniProtKB-ARBA"/>
</dbReference>
<feature type="compositionally biased region" description="Polar residues" evidence="7">
    <location>
        <begin position="674"/>
        <end position="684"/>
    </location>
</feature>
<organism evidence="9 10">
    <name type="scientific">Oldenlandia corymbosa var. corymbosa</name>
    <dbReference type="NCBI Taxonomy" id="529605"/>
    <lineage>
        <taxon>Eukaryota</taxon>
        <taxon>Viridiplantae</taxon>
        <taxon>Streptophyta</taxon>
        <taxon>Embryophyta</taxon>
        <taxon>Tracheophyta</taxon>
        <taxon>Spermatophyta</taxon>
        <taxon>Magnoliopsida</taxon>
        <taxon>eudicotyledons</taxon>
        <taxon>Gunneridae</taxon>
        <taxon>Pentapetalae</taxon>
        <taxon>asterids</taxon>
        <taxon>lamiids</taxon>
        <taxon>Gentianales</taxon>
        <taxon>Rubiaceae</taxon>
        <taxon>Rubioideae</taxon>
        <taxon>Spermacoceae</taxon>
        <taxon>Hedyotis-Oldenlandia complex</taxon>
        <taxon>Oldenlandia</taxon>
    </lineage>
</organism>
<feature type="compositionally biased region" description="Polar residues" evidence="7">
    <location>
        <begin position="333"/>
        <end position="343"/>
    </location>
</feature>
<dbReference type="InterPro" id="IPR044822">
    <property type="entry name" value="Myb_DNA-bind_4"/>
</dbReference>
<dbReference type="PROSITE" id="PS50090">
    <property type="entry name" value="MYB_LIKE"/>
    <property type="match status" value="1"/>
</dbReference>
<feature type="compositionally biased region" description="Low complexity" evidence="7">
    <location>
        <begin position="514"/>
        <end position="527"/>
    </location>
</feature>
<sequence>MFDGVPADQFHQFLAAAASSRTSLPIPLSFSPLHHHHHHQHLQQHHGVSVPVPVPIQIPIPPSSVSAPPPPPAPVITTPAPTPGPTAGFLGCFDLYPSHQILEVVQQPPQHHHHSGLHPGQLHHRPSPSPPADSGNNGNREERNTESLEGEEEDRRRRSIPPPPAAAAADADEIPWSNDEVLTLLRIRSGMENWFPEFTWEHVSRKLEEHGYQRRAEKCKEKFEEESRHFNSMSYNKNYRFFSDLDELYNEDDDQDQQSNHPQPQVSNGKDQDLEREKDHHHHQQQHEEEDAQEEDKMDLSHQQLEADQETENAVTSSDPSRQEGNHPANSLVKETTQSSTGNNKKRKRRYKLEMFKGFCETVVKRIVAQQEDLHNKLIDDMLKRDEECIAREEAWKCQETERFNKEIQVRAQEQVIAGDRQAKIIDLLKKFTTISTGTAHHEQDQNLMRKIEDFFKVRNNASSSSTSVTTSSSEIFPQIHHHNPTTTTTTTTNLLPIATSSSETTPSPKNPQATSSTSVLALTSKSPNENSLTLVPLNKNFSSTTRKSSQKSTEKGQKDTGKRWPRDEVQALINLKCSQTNNSNIGTTTADHDREPKGPLWERISQGMLELGYRRSAKRCKEKWENINKYFRKTKDSNKKRSVESRTCPYFHQLSTLYSQQQQQPGTTATSTLGNNNVVAPSSSDDHVLDKENCPNSPHKKLSN</sequence>
<feature type="region of interest" description="Disordered" evidence="7">
    <location>
        <begin position="661"/>
        <end position="705"/>
    </location>
</feature>
<dbReference type="EMBL" id="OX459121">
    <property type="protein sequence ID" value="CAI9102592.1"/>
    <property type="molecule type" value="Genomic_DNA"/>
</dbReference>
<reference evidence="9" key="1">
    <citation type="submission" date="2023-03" db="EMBL/GenBank/DDBJ databases">
        <authorList>
            <person name="Julca I."/>
        </authorList>
    </citation>
    <scope>NUCLEOTIDE SEQUENCE</scope>
</reference>
<feature type="region of interest" description="Disordered" evidence="7">
    <location>
        <begin position="581"/>
        <end position="600"/>
    </location>
</feature>
<evidence type="ECO:0000313" key="10">
    <source>
        <dbReference type="Proteomes" id="UP001161247"/>
    </source>
</evidence>
<dbReference type="AlphaFoldDB" id="A0AAV1D4A6"/>
<keyword evidence="2" id="KW-0677">Repeat</keyword>
<feature type="compositionally biased region" description="Polar residues" evidence="7">
    <location>
        <begin position="257"/>
        <end position="269"/>
    </location>
</feature>
<protein>
    <submittedName>
        <fullName evidence="9">OLC1v1000885C1</fullName>
    </submittedName>
</protein>
<keyword evidence="3" id="KW-0805">Transcription regulation</keyword>
<feature type="compositionally biased region" description="Low complexity" evidence="7">
    <location>
        <begin position="543"/>
        <end position="552"/>
    </location>
</feature>
<feature type="compositionally biased region" description="Polar residues" evidence="7">
    <location>
        <begin position="581"/>
        <end position="590"/>
    </location>
</feature>
<feature type="region of interest" description="Disordered" evidence="7">
    <location>
        <begin position="463"/>
        <end position="568"/>
    </location>
</feature>
<evidence type="ECO:0000256" key="2">
    <source>
        <dbReference type="ARBA" id="ARBA00022737"/>
    </source>
</evidence>
<name>A0AAV1D4A6_OLDCO</name>
<comment type="subcellular location">
    <subcellularLocation>
        <location evidence="1">Nucleus</location>
    </subcellularLocation>
</comment>
<keyword evidence="4" id="KW-0238">DNA-binding</keyword>
<feature type="compositionally biased region" description="Acidic residues" evidence="7">
    <location>
        <begin position="288"/>
        <end position="297"/>
    </location>
</feature>
<feature type="compositionally biased region" description="Low complexity" evidence="7">
    <location>
        <begin position="463"/>
        <end position="474"/>
    </location>
</feature>
<dbReference type="InterPro" id="IPR001005">
    <property type="entry name" value="SANT/Myb"/>
</dbReference>
<evidence type="ECO:0000256" key="5">
    <source>
        <dbReference type="ARBA" id="ARBA00023163"/>
    </source>
</evidence>
<feature type="compositionally biased region" description="Basic and acidic residues" evidence="7">
    <location>
        <begin position="553"/>
        <end position="568"/>
    </location>
</feature>
<dbReference type="GO" id="GO:0005634">
    <property type="term" value="C:nucleus"/>
    <property type="evidence" value="ECO:0007669"/>
    <property type="project" value="UniProtKB-SubCell"/>
</dbReference>
<evidence type="ECO:0000256" key="4">
    <source>
        <dbReference type="ARBA" id="ARBA00023125"/>
    </source>
</evidence>
<keyword evidence="6" id="KW-0539">Nucleus</keyword>
<dbReference type="FunFam" id="1.10.10.60:FF:000061">
    <property type="entry name" value="Trihelix transcription factor GT-2"/>
    <property type="match status" value="1"/>
</dbReference>
<evidence type="ECO:0000259" key="8">
    <source>
        <dbReference type="PROSITE" id="PS50090"/>
    </source>
</evidence>
<evidence type="ECO:0000313" key="9">
    <source>
        <dbReference type="EMBL" id="CAI9102592.1"/>
    </source>
</evidence>
<proteinExistence type="predicted"/>
<accession>A0AAV1D4A6</accession>
<evidence type="ECO:0000256" key="3">
    <source>
        <dbReference type="ARBA" id="ARBA00023015"/>
    </source>
</evidence>